<dbReference type="GO" id="GO:0030553">
    <property type="term" value="F:cGMP binding"/>
    <property type="evidence" value="ECO:0007669"/>
    <property type="project" value="TreeGrafter"/>
</dbReference>
<keyword evidence="3" id="KW-1133">Transmembrane helix</keyword>
<sequence>MDGTVSYMNKYKTPKLVQNRMPLVMRTAIAVDINLTTFQKIDLFKVNPPHPPSQTPLLFLAKKNINFHHVLLLDCVDSYFQVSVLGCIVSHFLFVALGFIVFHYSMSVSWVCRLSLPVSFSLGVASLLLPSLNHIFPLQGDIGKEMYIIKAGEVQVIGGPDNKIVFVTLKAGCVFGEIRRTANVAAHGFANLFVLDKKDLQDILVHYPESQKAKGPAAAAAEADKKKGMALFTQKPPTPKMLRAFGNIGKLKLERTGPEPGVEPAMTGAEAEEEEEEEGREG</sequence>
<proteinExistence type="predicted"/>
<accession>A0A8T2N993</accession>
<name>A0A8T2N993_9TELE</name>
<organism evidence="5 6">
    <name type="scientific">Albula glossodonta</name>
    <name type="common">roundjaw bonefish</name>
    <dbReference type="NCBI Taxonomy" id="121402"/>
    <lineage>
        <taxon>Eukaryota</taxon>
        <taxon>Metazoa</taxon>
        <taxon>Chordata</taxon>
        <taxon>Craniata</taxon>
        <taxon>Vertebrata</taxon>
        <taxon>Euteleostomi</taxon>
        <taxon>Actinopterygii</taxon>
        <taxon>Neopterygii</taxon>
        <taxon>Teleostei</taxon>
        <taxon>Albuliformes</taxon>
        <taxon>Albulidae</taxon>
        <taxon>Albula</taxon>
    </lineage>
</organism>
<feature type="compositionally biased region" description="Acidic residues" evidence="2">
    <location>
        <begin position="270"/>
        <end position="282"/>
    </location>
</feature>
<keyword evidence="1" id="KW-0406">Ion transport</keyword>
<feature type="transmembrane region" description="Helical" evidence="3">
    <location>
        <begin position="114"/>
        <end position="132"/>
    </location>
</feature>
<dbReference type="GO" id="GO:0005222">
    <property type="term" value="F:intracellularly cAMP-activated cation channel activity"/>
    <property type="evidence" value="ECO:0007669"/>
    <property type="project" value="TreeGrafter"/>
</dbReference>
<keyword evidence="1" id="KW-0407">Ion channel</keyword>
<dbReference type="GO" id="GO:0044877">
    <property type="term" value="F:protein-containing complex binding"/>
    <property type="evidence" value="ECO:0007669"/>
    <property type="project" value="TreeGrafter"/>
</dbReference>
<dbReference type="InterPro" id="IPR014710">
    <property type="entry name" value="RmlC-like_jellyroll"/>
</dbReference>
<dbReference type="Proteomes" id="UP000824540">
    <property type="component" value="Unassembled WGS sequence"/>
</dbReference>
<evidence type="ECO:0000256" key="1">
    <source>
        <dbReference type="ARBA" id="ARBA00023286"/>
    </source>
</evidence>
<dbReference type="GO" id="GO:0005223">
    <property type="term" value="F:intracellularly cGMP-activated cation channel activity"/>
    <property type="evidence" value="ECO:0007669"/>
    <property type="project" value="TreeGrafter"/>
</dbReference>
<keyword evidence="6" id="KW-1185">Reference proteome</keyword>
<evidence type="ECO:0000256" key="3">
    <source>
        <dbReference type="SAM" id="Phobius"/>
    </source>
</evidence>
<evidence type="ECO:0000256" key="2">
    <source>
        <dbReference type="SAM" id="MobiDB-lite"/>
    </source>
</evidence>
<dbReference type="EMBL" id="JAFBMS010000218">
    <property type="protein sequence ID" value="KAG9333067.1"/>
    <property type="molecule type" value="Genomic_DNA"/>
</dbReference>
<evidence type="ECO:0000313" key="6">
    <source>
        <dbReference type="Proteomes" id="UP000824540"/>
    </source>
</evidence>
<dbReference type="CDD" id="cd00038">
    <property type="entry name" value="CAP_ED"/>
    <property type="match status" value="1"/>
</dbReference>
<keyword evidence="1" id="KW-0813">Transport</keyword>
<dbReference type="PROSITE" id="PS50042">
    <property type="entry name" value="CNMP_BINDING_3"/>
    <property type="match status" value="1"/>
</dbReference>
<dbReference type="InterPro" id="IPR000595">
    <property type="entry name" value="cNMP-bd_dom"/>
</dbReference>
<feature type="domain" description="Cyclic nucleotide-binding" evidence="4">
    <location>
        <begin position="139"/>
        <end position="204"/>
    </location>
</feature>
<feature type="region of interest" description="Disordered" evidence="2">
    <location>
        <begin position="253"/>
        <end position="282"/>
    </location>
</feature>
<reference evidence="5" key="1">
    <citation type="thesis" date="2021" institute="BYU ScholarsArchive" country="Provo, UT, USA">
        <title>Applications of and Algorithms for Genome Assembly and Genomic Analyses with an Emphasis on Marine Teleosts.</title>
        <authorList>
            <person name="Pickett B.D."/>
        </authorList>
    </citation>
    <scope>NUCLEOTIDE SEQUENCE</scope>
    <source>
        <strain evidence="5">HI-2016</strain>
    </source>
</reference>
<dbReference type="AlphaFoldDB" id="A0A8T2N993"/>
<evidence type="ECO:0000259" key="4">
    <source>
        <dbReference type="PROSITE" id="PS50042"/>
    </source>
</evidence>
<feature type="transmembrane region" description="Helical" evidence="3">
    <location>
        <begin position="79"/>
        <end position="102"/>
    </location>
</feature>
<keyword evidence="1" id="KW-1071">Ligand-gated ion channel</keyword>
<dbReference type="PANTHER" id="PTHR45638:SF8">
    <property type="entry name" value="CYCLIC NUCLEOTIDE-GATED CATION CHANNEL BETA-3"/>
    <property type="match status" value="1"/>
</dbReference>
<dbReference type="InterPro" id="IPR018490">
    <property type="entry name" value="cNMP-bd_dom_sf"/>
</dbReference>
<protein>
    <recommendedName>
        <fullName evidence="4">Cyclic nucleotide-binding domain-containing protein</fullName>
    </recommendedName>
</protein>
<dbReference type="GO" id="GO:0017071">
    <property type="term" value="C:intracellular cyclic nucleotide activated cation channel complex"/>
    <property type="evidence" value="ECO:0007669"/>
    <property type="project" value="TreeGrafter"/>
</dbReference>
<dbReference type="OrthoDB" id="421226at2759"/>
<gene>
    <name evidence="5" type="ORF">JZ751_013535</name>
</gene>
<dbReference type="PANTHER" id="PTHR45638">
    <property type="entry name" value="CYCLIC NUCLEOTIDE-GATED CATION CHANNEL SUBUNIT A"/>
    <property type="match status" value="1"/>
</dbReference>
<dbReference type="InterPro" id="IPR050866">
    <property type="entry name" value="CNG_cation_channel"/>
</dbReference>
<keyword evidence="3" id="KW-0472">Membrane</keyword>
<keyword evidence="3" id="KW-0812">Transmembrane</keyword>
<comment type="caution">
    <text evidence="5">The sequence shown here is derived from an EMBL/GenBank/DDBJ whole genome shotgun (WGS) entry which is preliminary data.</text>
</comment>
<evidence type="ECO:0000313" key="5">
    <source>
        <dbReference type="EMBL" id="KAG9333067.1"/>
    </source>
</evidence>
<dbReference type="Gene3D" id="2.60.120.10">
    <property type="entry name" value="Jelly Rolls"/>
    <property type="match status" value="1"/>
</dbReference>
<dbReference type="GO" id="GO:0001750">
    <property type="term" value="C:photoreceptor outer segment"/>
    <property type="evidence" value="ECO:0007669"/>
    <property type="project" value="TreeGrafter"/>
</dbReference>
<dbReference type="Pfam" id="PF00027">
    <property type="entry name" value="cNMP_binding"/>
    <property type="match status" value="1"/>
</dbReference>
<dbReference type="SUPFAM" id="SSF51206">
    <property type="entry name" value="cAMP-binding domain-like"/>
    <property type="match status" value="1"/>
</dbReference>
<dbReference type="GO" id="GO:0005886">
    <property type="term" value="C:plasma membrane"/>
    <property type="evidence" value="ECO:0007669"/>
    <property type="project" value="TreeGrafter"/>
</dbReference>